<name>A0A5S4H7Y4_9ACTN</name>
<sequence length="271" mass="30265">MHGEAMAHASYHFYAGQAGHEHLGEPRRLFTDAARTELHDHFTKEARLIHFVHGDAANLRESIKGEREEATRMYPRFAREARADGDHDAARLFTEIAGDERRHARDFAKALNAITHHGGHIPAGQKADPVRVVAGRPKVRSKRTLRNLETAMRGEAFANAKYTLYAEHAKARNPKLARLFQRAAAVELTEHFAGEAVLAGFVHNTADNLRRSIAGETYEATKMYPGFARTARAEGDRKAARLFTEIAGDEAAHARAFKRALRHLHDRRGGS</sequence>
<evidence type="ECO:0000313" key="3">
    <source>
        <dbReference type="Proteomes" id="UP000305238"/>
    </source>
</evidence>
<accession>A0A5S4H7Y4</accession>
<keyword evidence="3" id="KW-1185">Reference proteome</keyword>
<dbReference type="InterPro" id="IPR052753">
    <property type="entry name" value="Rbr2/Nigerythrin"/>
</dbReference>
<dbReference type="InterPro" id="IPR003251">
    <property type="entry name" value="Rr_diiron-bd_dom"/>
</dbReference>
<dbReference type="GO" id="GO:0046872">
    <property type="term" value="F:metal ion binding"/>
    <property type="evidence" value="ECO:0007669"/>
    <property type="project" value="InterPro"/>
</dbReference>
<organism evidence="2 3">
    <name type="scientific">Actinomadura geliboluensis</name>
    <dbReference type="NCBI Taxonomy" id="882440"/>
    <lineage>
        <taxon>Bacteria</taxon>
        <taxon>Bacillati</taxon>
        <taxon>Actinomycetota</taxon>
        <taxon>Actinomycetes</taxon>
        <taxon>Streptosporangiales</taxon>
        <taxon>Thermomonosporaceae</taxon>
        <taxon>Actinomadura</taxon>
    </lineage>
</organism>
<proteinExistence type="predicted"/>
<dbReference type="PANTHER" id="PTHR33746:SF4">
    <property type="entry name" value="RUBRERYTHRIN"/>
    <property type="match status" value="1"/>
</dbReference>
<dbReference type="GO" id="GO:0016491">
    <property type="term" value="F:oxidoreductase activity"/>
    <property type="evidence" value="ECO:0007669"/>
    <property type="project" value="InterPro"/>
</dbReference>
<dbReference type="Gene3D" id="1.20.1260.10">
    <property type="match status" value="2"/>
</dbReference>
<reference evidence="2 3" key="1">
    <citation type="submission" date="2019-05" db="EMBL/GenBank/DDBJ databases">
        <title>Draft genome sequence of Actinomadura geliboluensis A8036.</title>
        <authorList>
            <person name="Saricaoglu S."/>
            <person name="Isik K."/>
        </authorList>
    </citation>
    <scope>NUCLEOTIDE SEQUENCE [LARGE SCALE GENOMIC DNA]</scope>
    <source>
        <strain evidence="2 3">A8036</strain>
    </source>
</reference>
<dbReference type="InterPro" id="IPR009040">
    <property type="entry name" value="Ferritin-like_diiron"/>
</dbReference>
<dbReference type="EMBL" id="VCKZ01000025">
    <property type="protein sequence ID" value="TMR41358.1"/>
    <property type="molecule type" value="Genomic_DNA"/>
</dbReference>
<dbReference type="Proteomes" id="UP000305238">
    <property type="component" value="Unassembled WGS sequence"/>
</dbReference>
<dbReference type="CDD" id="cd01041">
    <property type="entry name" value="Rubrerythrin"/>
    <property type="match status" value="1"/>
</dbReference>
<dbReference type="OrthoDB" id="9799749at2"/>
<gene>
    <name evidence="2" type="ORF">ETD96_06255</name>
</gene>
<dbReference type="Pfam" id="PF02915">
    <property type="entry name" value="Rubrerythrin"/>
    <property type="match status" value="3"/>
</dbReference>
<dbReference type="InterPro" id="IPR012347">
    <property type="entry name" value="Ferritin-like"/>
</dbReference>
<feature type="domain" description="Ferritin-like diiron" evidence="1">
    <location>
        <begin position="1"/>
        <end position="118"/>
    </location>
</feature>
<dbReference type="PANTHER" id="PTHR33746">
    <property type="entry name" value="RUBRERYTHRIN"/>
    <property type="match status" value="1"/>
</dbReference>
<evidence type="ECO:0000313" key="2">
    <source>
        <dbReference type="EMBL" id="TMR41358.1"/>
    </source>
</evidence>
<dbReference type="PROSITE" id="PS50905">
    <property type="entry name" value="FERRITIN_LIKE"/>
    <property type="match status" value="2"/>
</dbReference>
<dbReference type="InterPro" id="IPR009078">
    <property type="entry name" value="Ferritin-like_SF"/>
</dbReference>
<dbReference type="AlphaFoldDB" id="A0A5S4H7Y4"/>
<feature type="domain" description="Ferritin-like diiron" evidence="1">
    <location>
        <begin position="138"/>
        <end position="268"/>
    </location>
</feature>
<dbReference type="SUPFAM" id="SSF47240">
    <property type="entry name" value="Ferritin-like"/>
    <property type="match status" value="2"/>
</dbReference>
<evidence type="ECO:0000259" key="1">
    <source>
        <dbReference type="PROSITE" id="PS50905"/>
    </source>
</evidence>
<comment type="caution">
    <text evidence="2">The sequence shown here is derived from an EMBL/GenBank/DDBJ whole genome shotgun (WGS) entry which is preliminary data.</text>
</comment>
<protein>
    <submittedName>
        <fullName evidence="2">Rubrerythrin family protein</fullName>
    </submittedName>
</protein>